<dbReference type="InterPro" id="IPR001387">
    <property type="entry name" value="Cro/C1-type_HTH"/>
</dbReference>
<dbReference type="Gene3D" id="1.10.260.40">
    <property type="entry name" value="lambda repressor-like DNA-binding domains"/>
    <property type="match status" value="1"/>
</dbReference>
<gene>
    <name evidence="3" type="ORF">A7312_04650</name>
</gene>
<proteinExistence type="predicted"/>
<dbReference type="InterPro" id="IPR010982">
    <property type="entry name" value="Lambda_DNA-bd_dom_sf"/>
</dbReference>
<organism evidence="3 4">
    <name type="scientific">Paenibacillus polymyxa</name>
    <name type="common">Bacillus polymyxa</name>
    <dbReference type="NCBI Taxonomy" id="1406"/>
    <lineage>
        <taxon>Bacteria</taxon>
        <taxon>Bacillati</taxon>
        <taxon>Bacillota</taxon>
        <taxon>Bacilli</taxon>
        <taxon>Bacillales</taxon>
        <taxon>Paenibacillaceae</taxon>
        <taxon>Paenibacillus</taxon>
    </lineage>
</organism>
<feature type="domain" description="HTH cro/C1-type" evidence="2">
    <location>
        <begin position="9"/>
        <end position="61"/>
    </location>
</feature>
<feature type="region of interest" description="Disordered" evidence="1">
    <location>
        <begin position="181"/>
        <end position="210"/>
    </location>
</feature>
<sequence>MIMSIVENIKRMCKEKGTTIPKLGIELGFGNGAIYNWDKNSPSIDKVQKVADYFKESVDVVLYGFELTRFEELFKIIMNRRTCDQFAEDSEIDLDTVENYAYGVTTEQPSLELVKKLAAANPHKIIVDDESLFNAAGYDLEDVDYDSLENIPLELLHHYQDQGMTESEMALAYAKFREAEEQDAMQDIRPQEDHHEPDTIAAHHDGDDWTEEELQDIEEFKEILKLKRQLKKNRK</sequence>
<feature type="compositionally biased region" description="Basic and acidic residues" evidence="1">
    <location>
        <begin position="189"/>
        <end position="207"/>
    </location>
</feature>
<keyword evidence="4" id="KW-1185">Reference proteome</keyword>
<accession>A0ABX2ZEU9</accession>
<evidence type="ECO:0000256" key="1">
    <source>
        <dbReference type="SAM" id="MobiDB-lite"/>
    </source>
</evidence>
<dbReference type="SMART" id="SM00530">
    <property type="entry name" value="HTH_XRE"/>
    <property type="match status" value="2"/>
</dbReference>
<evidence type="ECO:0000259" key="2">
    <source>
        <dbReference type="PROSITE" id="PS50943"/>
    </source>
</evidence>
<reference evidence="4" key="1">
    <citation type="submission" date="2016-05" db="EMBL/GenBank/DDBJ databases">
        <title>Whole genome shotgun sequencing of cultured foodborne pathogen.</title>
        <authorList>
            <person name="Zheng J."/>
            <person name="Timme R."/>
            <person name="Allard M."/>
            <person name="Strain E."/>
            <person name="Luo Y."/>
            <person name="Brown E."/>
        </authorList>
    </citation>
    <scope>NUCLEOTIDE SEQUENCE [LARGE SCALE GENOMIC DNA]</scope>
    <source>
        <strain evidence="4">CFSAN034343</strain>
    </source>
</reference>
<dbReference type="PROSITE" id="PS50943">
    <property type="entry name" value="HTH_CROC1"/>
    <property type="match status" value="1"/>
</dbReference>
<dbReference type="EMBL" id="LYND01000129">
    <property type="protein sequence ID" value="ODA08698.1"/>
    <property type="molecule type" value="Genomic_DNA"/>
</dbReference>
<dbReference type="SUPFAM" id="SSF47413">
    <property type="entry name" value="lambda repressor-like DNA-binding domains"/>
    <property type="match status" value="1"/>
</dbReference>
<comment type="caution">
    <text evidence="3">The sequence shown here is derived from an EMBL/GenBank/DDBJ whole genome shotgun (WGS) entry which is preliminary data.</text>
</comment>
<dbReference type="Proteomes" id="UP000094974">
    <property type="component" value="Unassembled WGS sequence"/>
</dbReference>
<evidence type="ECO:0000313" key="4">
    <source>
        <dbReference type="Proteomes" id="UP000094974"/>
    </source>
</evidence>
<evidence type="ECO:0000313" key="3">
    <source>
        <dbReference type="EMBL" id="ODA08698.1"/>
    </source>
</evidence>
<name>A0ABX2ZEU9_PAEPO</name>
<protein>
    <recommendedName>
        <fullName evidence="2">HTH cro/C1-type domain-containing protein</fullName>
    </recommendedName>
</protein>